<gene>
    <name evidence="1" type="ORF">SAMN02982931_03092</name>
</gene>
<evidence type="ECO:0000313" key="1">
    <source>
        <dbReference type="EMBL" id="SDB40830.1"/>
    </source>
</evidence>
<reference evidence="1 2" key="1">
    <citation type="submission" date="2016-10" db="EMBL/GenBank/DDBJ databases">
        <authorList>
            <person name="de Groot N.N."/>
        </authorList>
    </citation>
    <scope>NUCLEOTIDE SEQUENCE [LARGE SCALE GENOMIC DNA]</scope>
    <source>
        <strain evidence="1 2">ATCC 35022</strain>
    </source>
</reference>
<accession>A0A1G6D6V9</accession>
<dbReference type="AlphaFoldDB" id="A0A1G6D6V9"/>
<dbReference type="EMBL" id="FMXQ01000006">
    <property type="protein sequence ID" value="SDB40830.1"/>
    <property type="molecule type" value="Genomic_DNA"/>
</dbReference>
<dbReference type="OrthoDB" id="8440179at2"/>
<protein>
    <submittedName>
        <fullName evidence="1">Uncharacterized protein</fullName>
    </submittedName>
</protein>
<name>A0A1G6D6V9_9HYPH</name>
<organism evidence="1 2">
    <name type="scientific">Bauldia litoralis</name>
    <dbReference type="NCBI Taxonomy" id="665467"/>
    <lineage>
        <taxon>Bacteria</taxon>
        <taxon>Pseudomonadati</taxon>
        <taxon>Pseudomonadota</taxon>
        <taxon>Alphaproteobacteria</taxon>
        <taxon>Hyphomicrobiales</taxon>
        <taxon>Kaistiaceae</taxon>
        <taxon>Bauldia</taxon>
    </lineage>
</organism>
<dbReference type="STRING" id="665467.SAMN02982931_03092"/>
<dbReference type="RefSeq" id="WP_090877525.1">
    <property type="nucleotide sequence ID" value="NZ_FMXQ01000006.1"/>
</dbReference>
<sequence length="309" mass="34124">MNSLSDILIDLRDTDLTLQELHTLAGGANDDRVLRVNIDAIAKRRRDLERQLDAQLRIGQLDLIRYRVEREDGDVAAAAASAQSLVLFQEVITAVFDAIRDRPKRRYAPTGENAALSALHFAAAPTDSPTMSLSIPNDRLLAIRSDLDLTFELVFALFHLRSVVEFRHFAPRTGIAPITKLSAWATNSIEHGLRTTIGWQKTKARATTTVTTLRDATALRRAIEAASDELIEDTDIEGRLVSLDEALGTFRIQSETASIQGFLASDFPRGDGWIVNAGIIAVLSKATRTDYATGAETVHWTLKSLIQHR</sequence>
<keyword evidence="2" id="KW-1185">Reference proteome</keyword>
<dbReference type="Proteomes" id="UP000199071">
    <property type="component" value="Unassembled WGS sequence"/>
</dbReference>
<proteinExistence type="predicted"/>
<evidence type="ECO:0000313" key="2">
    <source>
        <dbReference type="Proteomes" id="UP000199071"/>
    </source>
</evidence>